<dbReference type="KEGG" id="mpau:ZMTM_01840"/>
<evidence type="ECO:0000256" key="4">
    <source>
        <dbReference type="ARBA" id="ARBA00022729"/>
    </source>
</evidence>
<evidence type="ECO:0000313" key="10">
    <source>
        <dbReference type="EMBL" id="BCM23925.1"/>
    </source>
</evidence>
<dbReference type="Pfam" id="PF14559">
    <property type="entry name" value="TPR_19"/>
    <property type="match status" value="1"/>
</dbReference>
<evidence type="ECO:0000256" key="7">
    <source>
        <dbReference type="ARBA" id="ARBA00022833"/>
    </source>
</evidence>
<sequence length="494" mass="55069">MNAPHHIIYRLFLGAWLFLAPIGCLLPLAVADVSSDLPDLGDVSATVLSPLQEEKIGDQIMRSVMSSDDVVSDSEINDYVTDLGYKLVSNGPDRSQNFKFFVVEDNSINAFAMPGAVIGVHTGLILAAENESQVAGVLGHEIGHVVQRHMARMLAQQKTDSILNMASIAGALLLALANPQLSAGALTSATANSVQKQINFTRENEREADRVGLQIMADSGFDPHGMTDFFQILQKGTRFVEGTAPAFLRTHPLSTERIADVQGRVDQMASFRMVQDNPDFYYVRVKLLANRNSPGQAVELFKNSIAEKKYNNEAAQHYGLAIALMRKNDLDGATKELTWLRANMPRHPMFETLAANILVARNQPAQAAKQYADALAMFPTHRALIYGYAEHYLAINQTDNALKLIKEKQSFYPDDPYFYELMSRAYTMQGKDMLRHQTQGEAYVRRYDIPKAIEQMDLASKAKDGDFYQQSIVEARLKELKLKLDEPKKSGWFS</sequence>
<evidence type="ECO:0000256" key="2">
    <source>
        <dbReference type="ARBA" id="ARBA00022670"/>
    </source>
</evidence>
<keyword evidence="11" id="KW-1185">Reference proteome</keyword>
<dbReference type="CDD" id="cd07333">
    <property type="entry name" value="M48C_bepA_like"/>
    <property type="match status" value="1"/>
</dbReference>
<dbReference type="Pfam" id="PF01435">
    <property type="entry name" value="Peptidase_M48"/>
    <property type="match status" value="1"/>
</dbReference>
<evidence type="ECO:0000259" key="9">
    <source>
        <dbReference type="Pfam" id="PF01435"/>
    </source>
</evidence>
<keyword evidence="5" id="KW-0574">Periplasm</keyword>
<dbReference type="InterPro" id="IPR011990">
    <property type="entry name" value="TPR-like_helical_dom_sf"/>
</dbReference>
<feature type="domain" description="Peptidase M48" evidence="9">
    <location>
        <begin position="95"/>
        <end position="264"/>
    </location>
</feature>
<dbReference type="InterPro" id="IPR051156">
    <property type="entry name" value="Mito/Outer_Membr_Metalloprot"/>
</dbReference>
<evidence type="ECO:0000256" key="6">
    <source>
        <dbReference type="ARBA" id="ARBA00022801"/>
    </source>
</evidence>
<keyword evidence="4" id="KW-0732">Signal</keyword>
<dbReference type="RefSeq" id="WP_221764499.1">
    <property type="nucleotide sequence ID" value="NZ_AP024110.1"/>
</dbReference>
<gene>
    <name evidence="10" type="ORF">ZMTM_01840</name>
</gene>
<dbReference type="PANTHER" id="PTHR22726">
    <property type="entry name" value="METALLOENDOPEPTIDASE OMA1"/>
    <property type="match status" value="1"/>
</dbReference>
<dbReference type="SUPFAM" id="SSF48452">
    <property type="entry name" value="TPR-like"/>
    <property type="match status" value="1"/>
</dbReference>
<evidence type="ECO:0000256" key="5">
    <source>
        <dbReference type="ARBA" id="ARBA00022764"/>
    </source>
</evidence>
<dbReference type="AlphaFoldDB" id="A0A8D5G1G5"/>
<keyword evidence="7" id="KW-0862">Zinc</keyword>
<evidence type="ECO:0000256" key="3">
    <source>
        <dbReference type="ARBA" id="ARBA00022723"/>
    </source>
</evidence>
<dbReference type="Gene3D" id="3.30.2010.10">
    <property type="entry name" value="Metalloproteases ('zincins'), catalytic domain"/>
    <property type="match status" value="1"/>
</dbReference>
<protein>
    <submittedName>
        <fullName evidence="10">Exported protein</fullName>
    </submittedName>
</protein>
<dbReference type="Proteomes" id="UP000826722">
    <property type="component" value="Chromosome"/>
</dbReference>
<dbReference type="Gene3D" id="1.25.40.10">
    <property type="entry name" value="Tetratricopeptide repeat domain"/>
    <property type="match status" value="1"/>
</dbReference>
<keyword evidence="2" id="KW-0645">Protease</keyword>
<evidence type="ECO:0000313" key="11">
    <source>
        <dbReference type="Proteomes" id="UP000826722"/>
    </source>
</evidence>
<evidence type="ECO:0000256" key="8">
    <source>
        <dbReference type="ARBA" id="ARBA00023049"/>
    </source>
</evidence>
<comment type="cofactor">
    <cofactor evidence="1">
        <name>Zn(2+)</name>
        <dbReference type="ChEBI" id="CHEBI:29105"/>
    </cofactor>
</comment>
<dbReference type="PANTHER" id="PTHR22726:SF1">
    <property type="entry name" value="METALLOENDOPEPTIDASE OMA1, MITOCHONDRIAL"/>
    <property type="match status" value="1"/>
</dbReference>
<evidence type="ECO:0000256" key="1">
    <source>
        <dbReference type="ARBA" id="ARBA00001947"/>
    </source>
</evidence>
<dbReference type="InterPro" id="IPR001915">
    <property type="entry name" value="Peptidase_M48"/>
</dbReference>
<reference evidence="10" key="1">
    <citation type="journal article" date="2021" name="Arch. Microbiol.">
        <title>Methyloradius palustris gen. nov., sp. nov., a methanol-oxidizing bacterium isolated from snow.</title>
        <authorList>
            <person name="Miyadera T."/>
            <person name="Kojima H."/>
            <person name="Fukui M."/>
        </authorList>
    </citation>
    <scope>NUCLEOTIDE SEQUENCE</scope>
    <source>
        <strain evidence="10">Zm11</strain>
    </source>
</reference>
<dbReference type="GO" id="GO:0004222">
    <property type="term" value="F:metalloendopeptidase activity"/>
    <property type="evidence" value="ECO:0007669"/>
    <property type="project" value="InterPro"/>
</dbReference>
<organism evidence="10 11">
    <name type="scientific">Methyloradius palustris</name>
    <dbReference type="NCBI Taxonomy" id="2778876"/>
    <lineage>
        <taxon>Bacteria</taxon>
        <taxon>Pseudomonadati</taxon>
        <taxon>Pseudomonadota</taxon>
        <taxon>Betaproteobacteria</taxon>
        <taxon>Nitrosomonadales</taxon>
        <taxon>Methylophilaceae</taxon>
        <taxon>Methyloradius</taxon>
    </lineage>
</organism>
<proteinExistence type="inferred from homology"/>
<dbReference type="InterPro" id="IPR030873">
    <property type="entry name" value="Protease_BepA"/>
</dbReference>
<keyword evidence="6" id="KW-0378">Hydrolase</keyword>
<dbReference type="HAMAP" id="MF_00997">
    <property type="entry name" value="Protease_BepA"/>
    <property type="match status" value="1"/>
</dbReference>
<dbReference type="GO" id="GO:0051603">
    <property type="term" value="P:proteolysis involved in protein catabolic process"/>
    <property type="evidence" value="ECO:0007669"/>
    <property type="project" value="TreeGrafter"/>
</dbReference>
<name>A0A8D5G1G5_9PROT</name>
<dbReference type="GO" id="GO:0016020">
    <property type="term" value="C:membrane"/>
    <property type="evidence" value="ECO:0007669"/>
    <property type="project" value="InterPro"/>
</dbReference>
<keyword evidence="8" id="KW-0482">Metalloprotease</keyword>
<accession>A0A8D5G1G5</accession>
<keyword evidence="3" id="KW-0479">Metal-binding</keyword>
<dbReference type="EMBL" id="AP024110">
    <property type="protein sequence ID" value="BCM23925.1"/>
    <property type="molecule type" value="Genomic_DNA"/>
</dbReference>
<dbReference type="GO" id="GO:0046872">
    <property type="term" value="F:metal ion binding"/>
    <property type="evidence" value="ECO:0007669"/>
    <property type="project" value="UniProtKB-KW"/>
</dbReference>